<keyword evidence="6" id="KW-1185">Reference proteome</keyword>
<feature type="domain" description="C2H2-type" evidence="3">
    <location>
        <begin position="262"/>
        <end position="289"/>
    </location>
</feature>
<dbReference type="EMBL" id="KZ110904">
    <property type="protein sequence ID" value="OSX55816.1"/>
    <property type="molecule type" value="Genomic_DNA"/>
</dbReference>
<feature type="compositionally biased region" description="Basic residues" evidence="2">
    <location>
        <begin position="225"/>
        <end position="241"/>
    </location>
</feature>
<dbReference type="OrthoDB" id="8922241at2759"/>
<feature type="region of interest" description="Disordered" evidence="2">
    <location>
        <begin position="138"/>
        <end position="241"/>
    </location>
</feature>
<organism evidence="5 6">
    <name type="scientific">Postia placenta MAD-698-R-SB12</name>
    <dbReference type="NCBI Taxonomy" id="670580"/>
    <lineage>
        <taxon>Eukaryota</taxon>
        <taxon>Fungi</taxon>
        <taxon>Dikarya</taxon>
        <taxon>Basidiomycota</taxon>
        <taxon>Agaricomycotina</taxon>
        <taxon>Agaricomycetes</taxon>
        <taxon>Polyporales</taxon>
        <taxon>Adustoporiaceae</taxon>
        <taxon>Rhodonia</taxon>
    </lineage>
</organism>
<evidence type="ECO:0000256" key="2">
    <source>
        <dbReference type="SAM" id="MobiDB-lite"/>
    </source>
</evidence>
<dbReference type="InterPro" id="IPR036236">
    <property type="entry name" value="Znf_C2H2_sf"/>
</dbReference>
<keyword evidence="1" id="KW-0862">Zinc</keyword>
<dbReference type="PROSITE" id="PS00028">
    <property type="entry name" value="ZINC_FINGER_C2H2_1"/>
    <property type="match status" value="1"/>
</dbReference>
<dbReference type="PROSITE" id="PS50157">
    <property type="entry name" value="ZINC_FINGER_C2H2_2"/>
    <property type="match status" value="1"/>
</dbReference>
<dbReference type="Proteomes" id="UP000194127">
    <property type="component" value="Unassembled WGS sequence"/>
</dbReference>
<dbReference type="GO" id="GO:0008270">
    <property type="term" value="F:zinc ion binding"/>
    <property type="evidence" value="ECO:0007669"/>
    <property type="project" value="UniProtKB-KW"/>
</dbReference>
<feature type="compositionally biased region" description="Low complexity" evidence="2">
    <location>
        <begin position="181"/>
        <end position="191"/>
    </location>
</feature>
<dbReference type="GeneID" id="36330478"/>
<evidence type="ECO:0000256" key="1">
    <source>
        <dbReference type="PROSITE-ProRule" id="PRU00042"/>
    </source>
</evidence>
<evidence type="ECO:0000313" key="6">
    <source>
        <dbReference type="Proteomes" id="UP000194127"/>
    </source>
</evidence>
<proteinExistence type="predicted"/>
<feature type="compositionally biased region" description="Low complexity" evidence="2">
    <location>
        <begin position="209"/>
        <end position="224"/>
    </location>
</feature>
<protein>
    <recommendedName>
        <fullName evidence="3">C2H2-type domain-containing protein</fullName>
    </recommendedName>
</protein>
<dbReference type="STRING" id="670580.A0A1X6N0C8"/>
<dbReference type="SUPFAM" id="SSF57667">
    <property type="entry name" value="beta-beta-alpha zinc fingers"/>
    <property type="match status" value="1"/>
</dbReference>
<evidence type="ECO:0000259" key="3">
    <source>
        <dbReference type="PROSITE" id="PS50157"/>
    </source>
</evidence>
<accession>A0A1X6N0C8</accession>
<dbReference type="InterPro" id="IPR013087">
    <property type="entry name" value="Znf_C2H2_type"/>
</dbReference>
<keyword evidence="1" id="KW-0479">Metal-binding</keyword>
<evidence type="ECO:0000313" key="4">
    <source>
        <dbReference type="EMBL" id="OSX55816.1"/>
    </source>
</evidence>
<sequence>MSYSHFTSFAPTTVYDPSGVDGITRSMEQSFRLDSHPDTLQEHSSDDFAVHQCDAHCEPLAHSGLPVVFNAAEEYGTPWCSGSTPFAPCDTHTGILLASDCTPGCSPIADISHIHVDPIHVAHPSTWEIASALEDSPSATRSSSLRSSSGSSTSLSLSSPSSSMSSWRNDTGAIDSGSFRDVLSPSQPSPDSLDRDMHSSALRSSHVEPSSSVRGVSGPSSRRPQGPKKHRRSPTHTRSRLRQVKAEVLALKVSIARGRKDCKCTVCENVFKCRSELWRHMKAHAGEAHGKKWKCCGVPVELAAEYNVARDAKPYRHNGRSMVGGCGTKCGRRDTLQRHLNTNVGICVGNVERAVALEDHRLDWACQNAAVCSARSESEPMSFVKRGRRFCAEYFVVFVEHMPNPNRPPASEWDDNVDVLQRLWHERLGLPRWRPKLLYNLVNHGTSARSRSRFDKITRRVKGQFVIERRRPMKTCITRPW</sequence>
<gene>
    <name evidence="5" type="ORF">POSPLADRAFT_1143206</name>
    <name evidence="4" type="ORF">POSPLADRAFT_1162920</name>
</gene>
<dbReference type="EMBL" id="KZ110597">
    <property type="protein sequence ID" value="OSX62067.1"/>
    <property type="molecule type" value="Genomic_DNA"/>
</dbReference>
<name>A0A1X6N0C8_9APHY</name>
<feature type="compositionally biased region" description="Low complexity" evidence="2">
    <location>
        <begin position="138"/>
        <end position="166"/>
    </location>
</feature>
<dbReference type="Gene3D" id="3.30.160.60">
    <property type="entry name" value="Classic Zinc Finger"/>
    <property type="match status" value="1"/>
</dbReference>
<dbReference type="AlphaFoldDB" id="A0A1X6N0C8"/>
<reference evidence="5 6" key="1">
    <citation type="submission" date="2017-04" db="EMBL/GenBank/DDBJ databases">
        <title>Genome Sequence of the Model Brown-Rot Fungus Postia placenta SB12.</title>
        <authorList>
            <consortium name="DOE Joint Genome Institute"/>
            <person name="Gaskell J."/>
            <person name="Kersten P."/>
            <person name="Larrondo L.F."/>
            <person name="Canessa P."/>
            <person name="Martinez D."/>
            <person name="Hibbett D."/>
            <person name="Schmoll M."/>
            <person name="Kubicek C.P."/>
            <person name="Martinez A.T."/>
            <person name="Yadav J."/>
            <person name="Master E."/>
            <person name="Magnuson J.K."/>
            <person name="James T."/>
            <person name="Yaver D."/>
            <person name="Berka R."/>
            <person name="Labutti K."/>
            <person name="Lipzen A."/>
            <person name="Aerts A."/>
            <person name="Barry K."/>
            <person name="Henrissat B."/>
            <person name="Blanchette R."/>
            <person name="Grigoriev I."/>
            <person name="Cullen D."/>
        </authorList>
    </citation>
    <scope>NUCLEOTIDE SEQUENCE [LARGE SCALE GENOMIC DNA]</scope>
    <source>
        <strain evidence="5 6">MAD-698-R-SB12</strain>
    </source>
</reference>
<evidence type="ECO:0000313" key="5">
    <source>
        <dbReference type="EMBL" id="OSX62067.1"/>
    </source>
</evidence>
<dbReference type="RefSeq" id="XP_024338861.1">
    <property type="nucleotide sequence ID" value="XM_024485529.1"/>
</dbReference>
<keyword evidence="1" id="KW-0863">Zinc-finger</keyword>